<keyword evidence="1" id="KW-0812">Transmembrane</keyword>
<feature type="transmembrane region" description="Helical" evidence="1">
    <location>
        <begin position="97"/>
        <end position="116"/>
    </location>
</feature>
<keyword evidence="1" id="KW-0472">Membrane</keyword>
<evidence type="ECO:0000313" key="2">
    <source>
        <dbReference type="EMBL" id="RNB92832.1"/>
    </source>
</evidence>
<dbReference type="EMBL" id="RHHQ01000001">
    <property type="protein sequence ID" value="RNB92832.1"/>
    <property type="molecule type" value="Genomic_DNA"/>
</dbReference>
<evidence type="ECO:0000313" key="3">
    <source>
        <dbReference type="Proteomes" id="UP000271031"/>
    </source>
</evidence>
<protein>
    <submittedName>
        <fullName evidence="2">Uncharacterized protein</fullName>
    </submittedName>
</protein>
<reference evidence="2 3" key="1">
    <citation type="submission" date="2018-10" db="EMBL/GenBank/DDBJ databases">
        <title>Phylogenomics of Brevibacillus.</title>
        <authorList>
            <person name="Dunlap C."/>
        </authorList>
    </citation>
    <scope>NUCLEOTIDE SEQUENCE [LARGE SCALE GENOMIC DNA]</scope>
    <source>
        <strain evidence="2 3">JCM 15716</strain>
    </source>
</reference>
<dbReference type="OrthoDB" id="1681794at2"/>
<dbReference type="AlphaFoldDB" id="A0A3M8DXJ2"/>
<sequence length="159" mass="18093">MIKSAAIEKILWSIALPGFGQLLNGKFLKGLTLLGLEFLINQKSHLNQIIMASFQGDIPLAIRLTDYQWLMFYPCVYMFAIYDAYRDSFSEDIPPYSVFPFAFTAFFATIGVMYSPNFRIFGVLLGPVWLPILLCFLGILVGEFLQVLFRNKLPPTPHP</sequence>
<feature type="transmembrane region" description="Helical" evidence="1">
    <location>
        <begin position="67"/>
        <end position="85"/>
    </location>
</feature>
<keyword evidence="1" id="KW-1133">Transmembrane helix</keyword>
<evidence type="ECO:0000256" key="1">
    <source>
        <dbReference type="SAM" id="Phobius"/>
    </source>
</evidence>
<proteinExistence type="predicted"/>
<organism evidence="2 3">
    <name type="scientific">Brevibacillus fluminis</name>
    <dbReference type="NCBI Taxonomy" id="511487"/>
    <lineage>
        <taxon>Bacteria</taxon>
        <taxon>Bacillati</taxon>
        <taxon>Bacillota</taxon>
        <taxon>Bacilli</taxon>
        <taxon>Bacillales</taxon>
        <taxon>Paenibacillaceae</taxon>
        <taxon>Brevibacillus</taxon>
    </lineage>
</organism>
<keyword evidence="3" id="KW-1185">Reference proteome</keyword>
<dbReference type="RefSeq" id="WP_122915841.1">
    <property type="nucleotide sequence ID" value="NZ_RHHQ01000001.1"/>
</dbReference>
<name>A0A3M8DXJ2_9BACL</name>
<accession>A0A3M8DXJ2</accession>
<feature type="transmembrane region" description="Helical" evidence="1">
    <location>
        <begin position="128"/>
        <end position="149"/>
    </location>
</feature>
<dbReference type="Proteomes" id="UP000271031">
    <property type="component" value="Unassembled WGS sequence"/>
</dbReference>
<comment type="caution">
    <text evidence="2">The sequence shown here is derived from an EMBL/GenBank/DDBJ whole genome shotgun (WGS) entry which is preliminary data.</text>
</comment>
<gene>
    <name evidence="2" type="ORF">EDM56_00050</name>
</gene>